<evidence type="ECO:0000313" key="1">
    <source>
        <dbReference type="EMBL" id="QDZ77230.1"/>
    </source>
</evidence>
<dbReference type="EMBL" id="CP031778">
    <property type="protein sequence ID" value="QDZ77230.1"/>
    <property type="molecule type" value="Genomic_DNA"/>
</dbReference>
<dbReference type="Proteomes" id="UP000321735">
    <property type="component" value="Chromosome"/>
</dbReference>
<gene>
    <name evidence="1" type="ORF">D0437_31510</name>
</gene>
<name>A0A9X7QN52_BACCE</name>
<dbReference type="AlphaFoldDB" id="A0A9X7QN52"/>
<sequence>MVLIFLAKNCRRQEFFAGREEVAKATTRSLLALAKNRGILKGGLPPLHMELCLQSVVCYTALNSTVLVNGRRVGMISS</sequence>
<organism evidence="1 2">
    <name type="scientific">Bacillus cereus</name>
    <dbReference type="NCBI Taxonomy" id="1396"/>
    <lineage>
        <taxon>Bacteria</taxon>
        <taxon>Bacillati</taxon>
        <taxon>Bacillota</taxon>
        <taxon>Bacilli</taxon>
        <taxon>Bacillales</taxon>
        <taxon>Bacillaceae</taxon>
        <taxon>Bacillus</taxon>
        <taxon>Bacillus cereus group</taxon>
    </lineage>
</organism>
<reference evidence="1 2" key="1">
    <citation type="journal article" date="2019" name="Ecotoxicol. Environ. Saf.">
        <title>Microbial characterization of heavy metal resistant bacterial strains isolated from an electroplating wastewater treatment plant.</title>
        <authorList>
            <person name="Cai X."/>
            <person name="Zheng X."/>
            <person name="Zhang D."/>
            <person name="Iqbal W."/>
            <person name="Liu C."/>
            <person name="Yang B."/>
            <person name="Zhao X."/>
            <person name="Lu X."/>
            <person name="Mao Y."/>
        </authorList>
    </citation>
    <scope>NUCLEOTIDE SEQUENCE [LARGE SCALE GENOMIC DNA]</scope>
    <source>
        <strain evidence="1 2">Co1-1</strain>
    </source>
</reference>
<accession>A0A9X7QN52</accession>
<evidence type="ECO:0000313" key="2">
    <source>
        <dbReference type="Proteomes" id="UP000321735"/>
    </source>
</evidence>
<proteinExistence type="predicted"/>
<protein>
    <submittedName>
        <fullName evidence="1">Uncharacterized protein</fullName>
    </submittedName>
</protein>